<dbReference type="Pfam" id="PF09356">
    <property type="entry name" value="Phage_BR0599"/>
    <property type="match status" value="1"/>
</dbReference>
<accession>A0A3S8G5W7</accession>
<dbReference type="EMBL" id="MK165657">
    <property type="protein sequence ID" value="AZF90028.1"/>
    <property type="molecule type" value="Genomic_DNA"/>
</dbReference>
<evidence type="ECO:0000313" key="2">
    <source>
        <dbReference type="EMBL" id="AZF90028.1"/>
    </source>
</evidence>
<keyword evidence="3" id="KW-1185">Reference proteome</keyword>
<dbReference type="Proteomes" id="UP000278799">
    <property type="component" value="Segment"/>
</dbReference>
<protein>
    <submittedName>
        <fullName evidence="2">Virion structural protein</fullName>
    </submittedName>
</protein>
<reference evidence="2 3" key="1">
    <citation type="submission" date="2018-11" db="EMBL/GenBank/DDBJ databases">
        <authorList>
            <person name="Lin Z."/>
            <person name="Wang T."/>
            <person name="Guo Y."/>
        </authorList>
    </citation>
    <scope>NUCLEOTIDE SEQUENCE [LARGE SCALE GENOMIC DNA]</scope>
</reference>
<organism evidence="2 3">
    <name type="scientific">Pseudomonas phage vB_PaeS_SCUT-S3</name>
    <dbReference type="NCBI Taxonomy" id="2382122"/>
    <lineage>
        <taxon>Viruses</taxon>
        <taxon>Duplodnaviria</taxon>
        <taxon>Heunggongvirae</taxon>
        <taxon>Uroviricota</taxon>
        <taxon>Caudoviricetes</taxon>
        <taxon>Jondennisvirinae</taxon>
        <taxon>Septimatrevirus</taxon>
        <taxon>Septimatrevirus SCUTS3</taxon>
    </lineage>
</organism>
<dbReference type="Pfam" id="PF09931">
    <property type="entry name" value="Phage_phiJL001_Gp84_N"/>
    <property type="match status" value="1"/>
</dbReference>
<dbReference type="InterPro" id="IPR018964">
    <property type="entry name" value="Phage_phiJL001_Gp84_C"/>
</dbReference>
<evidence type="ECO:0000259" key="1">
    <source>
        <dbReference type="Pfam" id="PF09356"/>
    </source>
</evidence>
<proteinExistence type="predicted"/>
<evidence type="ECO:0000313" key="3">
    <source>
        <dbReference type="Proteomes" id="UP000278799"/>
    </source>
</evidence>
<name>A0A3S8G5W7_9CAUD</name>
<sequence length="270" mass="29421">MKELYRFTEGDNVWTLTSADENEIYNAGFGNETYLSSTIGRDEIESKNELSKANINVTVPLDSEMGRRWMKSILDEIVTLTIFAKNGATTNVIWKGRLSSVKPEAAAIKLIFESVFTSMRRTGLRMKYQRSCPHVLYGRGCNLNKDDFAVETAITAVNGTAVIAPGAAAYPDGWFTAGMIESPDGSLRFITAHVGNSLTLIRALDDLSQSFAASGYGQNYGGFYGGLTANIYPGCDRSKEICSSKFNNINNNGAYPFIPLKNPLGGSSIV</sequence>
<feature type="domain" description="Bacteriophage phiJL001 Gp84 C-terminal" evidence="1">
    <location>
        <begin position="226"/>
        <end position="261"/>
    </location>
</feature>
<gene>
    <name evidence="2" type="ORF">S3_023</name>
</gene>